<organism evidence="7 8">
    <name type="scientific">Runella defluvii</name>
    <dbReference type="NCBI Taxonomy" id="370973"/>
    <lineage>
        <taxon>Bacteria</taxon>
        <taxon>Pseudomonadati</taxon>
        <taxon>Bacteroidota</taxon>
        <taxon>Cytophagia</taxon>
        <taxon>Cytophagales</taxon>
        <taxon>Spirosomataceae</taxon>
        <taxon>Runella</taxon>
    </lineage>
</organism>
<dbReference type="EMBL" id="JACIBY010000004">
    <property type="protein sequence ID" value="MBB3838556.1"/>
    <property type="molecule type" value="Genomic_DNA"/>
</dbReference>
<evidence type="ECO:0000256" key="2">
    <source>
        <dbReference type="ARBA" id="ARBA00012438"/>
    </source>
</evidence>
<dbReference type="SMART" id="SM00387">
    <property type="entry name" value="HATPase_c"/>
    <property type="match status" value="1"/>
</dbReference>
<keyword evidence="3" id="KW-0597">Phosphoprotein</keyword>
<sequence length="611" mass="69326">MKCIYLLLFLEFTLPISLKAQSISSFDSLQTAFSRATSDTAKLRILFADRPMKYMGNSDGLLQLYQKGYMLAKQNNDKVARFKAIHYTALTYMYGKLDEEVAYKWLQKALVEATATKNNLFIGTVYYAMGIIHDHQGNRDEMYKAFYRSADYIEKAPDPVVGPFNALSVTLENDKKWEEQLSINKRMVALMERTKAPLTQLVIAYDALVNALRHFPNRKQEFAYYRNKTLTTIDSVPMSAITPDVLLIISAICHKYNRSDLAINYAQQILNWGDKNGDLTSKCLANSFLSEVYEEQKNYQLALKYSRQFHILDTQHIESRLKDDAGKKIIQAQAKHDIALKQNEVERQQLYTYWSIAVAVLVIMLSIAIYYIYRREQARKAEFQQLNATKDKLFAILSHDLRSPVGALENNVMLTNWGALTQDEFVETTQNLGQEIRQVRTMLDNVLHWSISQLGGMKPHPKTTFVLPIIEAEIKLLHASAQAKGIKMTNLVAPEAQLMVDSNHLAIIIRNLLQNAIKFTPTQGEISIKSAEKEKQFQLEIKDTGIGISQEQLRKLFTINESSSQQGTSQEKGTGLGLVLVKELVVANKGTIEIKSEIGKGSTCSITFQQS</sequence>
<dbReference type="InterPro" id="IPR004358">
    <property type="entry name" value="Sig_transdc_His_kin-like_C"/>
</dbReference>
<reference evidence="7 8" key="1">
    <citation type="submission" date="2020-08" db="EMBL/GenBank/DDBJ databases">
        <title>Genomic Encyclopedia of Type Strains, Phase IV (KMG-IV): sequencing the most valuable type-strain genomes for metagenomic binning, comparative biology and taxonomic classification.</title>
        <authorList>
            <person name="Goeker M."/>
        </authorList>
    </citation>
    <scope>NUCLEOTIDE SEQUENCE [LARGE SCALE GENOMIC DNA]</scope>
    <source>
        <strain evidence="7 8">DSM 17976</strain>
    </source>
</reference>
<keyword evidence="4" id="KW-1133">Transmembrane helix</keyword>
<keyword evidence="4" id="KW-0812">Transmembrane</keyword>
<dbReference type="CDD" id="cd00082">
    <property type="entry name" value="HisKA"/>
    <property type="match status" value="1"/>
</dbReference>
<dbReference type="InterPro" id="IPR036890">
    <property type="entry name" value="HATPase_C_sf"/>
</dbReference>
<dbReference type="RefSeq" id="WP_183974087.1">
    <property type="nucleotide sequence ID" value="NZ_JACIBY010000004.1"/>
</dbReference>
<keyword evidence="7" id="KW-0808">Transferase</keyword>
<dbReference type="InterPro" id="IPR011990">
    <property type="entry name" value="TPR-like_helical_dom_sf"/>
</dbReference>
<dbReference type="SMART" id="SM00388">
    <property type="entry name" value="HisKA"/>
    <property type="match status" value="1"/>
</dbReference>
<evidence type="ECO:0000256" key="1">
    <source>
        <dbReference type="ARBA" id="ARBA00000085"/>
    </source>
</evidence>
<comment type="caution">
    <text evidence="7">The sequence shown here is derived from an EMBL/GenBank/DDBJ whole genome shotgun (WGS) entry which is preliminary data.</text>
</comment>
<feature type="chain" id="PRO_5031072159" description="histidine kinase" evidence="5">
    <location>
        <begin position="21"/>
        <end position="611"/>
    </location>
</feature>
<evidence type="ECO:0000313" key="7">
    <source>
        <dbReference type="EMBL" id="MBB3838556.1"/>
    </source>
</evidence>
<dbReference type="Gene3D" id="3.30.565.10">
    <property type="entry name" value="Histidine kinase-like ATPase, C-terminal domain"/>
    <property type="match status" value="1"/>
</dbReference>
<keyword evidence="5" id="KW-0732">Signal</keyword>
<dbReference type="SUPFAM" id="SSF47384">
    <property type="entry name" value="Homodimeric domain of signal transducing histidine kinase"/>
    <property type="match status" value="1"/>
</dbReference>
<gene>
    <name evidence="7" type="ORF">FHS57_002561</name>
</gene>
<protein>
    <recommendedName>
        <fullName evidence="2">histidine kinase</fullName>
        <ecNumber evidence="2">2.7.13.3</ecNumber>
    </recommendedName>
</protein>
<keyword evidence="8" id="KW-1185">Reference proteome</keyword>
<feature type="transmembrane region" description="Helical" evidence="4">
    <location>
        <begin position="351"/>
        <end position="373"/>
    </location>
</feature>
<dbReference type="Gene3D" id="1.10.287.130">
    <property type="match status" value="1"/>
</dbReference>
<dbReference type="PRINTS" id="PR00344">
    <property type="entry name" value="BCTRLSENSOR"/>
</dbReference>
<evidence type="ECO:0000313" key="8">
    <source>
        <dbReference type="Proteomes" id="UP000541352"/>
    </source>
</evidence>
<dbReference type="SUPFAM" id="SSF55874">
    <property type="entry name" value="ATPase domain of HSP90 chaperone/DNA topoisomerase II/histidine kinase"/>
    <property type="match status" value="1"/>
</dbReference>
<dbReference type="Pfam" id="PF02518">
    <property type="entry name" value="HATPase_c"/>
    <property type="match status" value="1"/>
</dbReference>
<dbReference type="EC" id="2.7.13.3" evidence="2"/>
<dbReference type="SUPFAM" id="SSF48452">
    <property type="entry name" value="TPR-like"/>
    <property type="match status" value="1"/>
</dbReference>
<dbReference type="GO" id="GO:0000155">
    <property type="term" value="F:phosphorelay sensor kinase activity"/>
    <property type="evidence" value="ECO:0007669"/>
    <property type="project" value="InterPro"/>
</dbReference>
<name>A0A7W5ZMG4_9BACT</name>
<comment type="catalytic activity">
    <reaction evidence="1">
        <text>ATP + protein L-histidine = ADP + protein N-phospho-L-histidine.</text>
        <dbReference type="EC" id="2.7.13.3"/>
    </reaction>
</comment>
<dbReference type="Proteomes" id="UP000541352">
    <property type="component" value="Unassembled WGS sequence"/>
</dbReference>
<dbReference type="InterPro" id="IPR005467">
    <property type="entry name" value="His_kinase_dom"/>
</dbReference>
<dbReference type="InterPro" id="IPR036097">
    <property type="entry name" value="HisK_dim/P_sf"/>
</dbReference>
<feature type="domain" description="Histidine kinase" evidence="6">
    <location>
        <begin position="396"/>
        <end position="611"/>
    </location>
</feature>
<dbReference type="InterPro" id="IPR003661">
    <property type="entry name" value="HisK_dim/P_dom"/>
</dbReference>
<keyword evidence="7" id="KW-0418">Kinase</keyword>
<dbReference type="AlphaFoldDB" id="A0A7W5ZMG4"/>
<keyword evidence="4" id="KW-0472">Membrane</keyword>
<dbReference type="PANTHER" id="PTHR43547:SF2">
    <property type="entry name" value="HYBRID SIGNAL TRANSDUCTION HISTIDINE KINASE C"/>
    <property type="match status" value="1"/>
</dbReference>
<dbReference type="Gene3D" id="1.25.40.10">
    <property type="entry name" value="Tetratricopeptide repeat domain"/>
    <property type="match status" value="2"/>
</dbReference>
<feature type="signal peptide" evidence="5">
    <location>
        <begin position="1"/>
        <end position="20"/>
    </location>
</feature>
<dbReference type="PANTHER" id="PTHR43547">
    <property type="entry name" value="TWO-COMPONENT HISTIDINE KINASE"/>
    <property type="match status" value="1"/>
</dbReference>
<proteinExistence type="predicted"/>
<dbReference type="PROSITE" id="PS50109">
    <property type="entry name" value="HIS_KIN"/>
    <property type="match status" value="1"/>
</dbReference>
<evidence type="ECO:0000259" key="6">
    <source>
        <dbReference type="PROSITE" id="PS50109"/>
    </source>
</evidence>
<evidence type="ECO:0000256" key="4">
    <source>
        <dbReference type="SAM" id="Phobius"/>
    </source>
</evidence>
<dbReference type="InterPro" id="IPR003594">
    <property type="entry name" value="HATPase_dom"/>
</dbReference>
<evidence type="ECO:0000256" key="3">
    <source>
        <dbReference type="ARBA" id="ARBA00022553"/>
    </source>
</evidence>
<evidence type="ECO:0000256" key="5">
    <source>
        <dbReference type="SAM" id="SignalP"/>
    </source>
</evidence>
<accession>A0A7W5ZMG4</accession>